<dbReference type="InterPro" id="IPR045249">
    <property type="entry name" value="HARBI1-like"/>
</dbReference>
<dbReference type="OMA" id="IRIRHPI"/>
<sequence>MEPELFVEILNHVRDSIWRQDTFYRRALDPGLKLALTLRYLASGDSYHSLMYSFRVPVCTISVFVPEVCEAIVLAYKDEVIACPATPAEWRPIAEEFSRRWNFHHTLGALDGKHIAIKCPKHAGSNYYNYKQFHSIILMALVDAQYKFLWVDVGAMSSAGDANVFNHSELRACIDDETIGFPQPDPLPGDDADMPYFLVGDDAFALRTWMMKPYSKRHLADPERIFNYRLSRARRIVENGFGILSHRFQLIEFTVESIVLTCVCLHNLIRIRHPIEGPQCADQERDDQQMVDGAWRDDVRQLLPIRGPKRGRESEEAKIQRDYLKAYYWSPRGGVPWQMDMI</sequence>
<dbReference type="InterPro" id="IPR027806">
    <property type="entry name" value="HARBI1_dom"/>
</dbReference>
<evidence type="ECO:0000256" key="4">
    <source>
        <dbReference type="ARBA" id="ARBA00022722"/>
    </source>
</evidence>
<comment type="subcellular location">
    <subcellularLocation>
        <location evidence="2">Nucleus</location>
    </subcellularLocation>
</comment>
<comment type="cofactor">
    <cofactor evidence="1">
        <name>a divalent metal cation</name>
        <dbReference type="ChEBI" id="CHEBI:60240"/>
    </cofactor>
</comment>
<evidence type="ECO:0000256" key="2">
    <source>
        <dbReference type="ARBA" id="ARBA00004123"/>
    </source>
</evidence>
<keyword evidence="4" id="KW-0540">Nuclease</keyword>
<dbReference type="Proteomes" id="UP000694546">
    <property type="component" value="Chromosome 3"/>
</dbReference>
<dbReference type="GO" id="GO:0005634">
    <property type="term" value="C:nucleus"/>
    <property type="evidence" value="ECO:0007669"/>
    <property type="project" value="UniProtKB-SubCell"/>
</dbReference>
<evidence type="ECO:0000256" key="5">
    <source>
        <dbReference type="ARBA" id="ARBA00022723"/>
    </source>
</evidence>
<dbReference type="Ensembl" id="ENSGMOT00000061380.1">
    <property type="protein sequence ID" value="ENSGMOP00000047794.1"/>
    <property type="gene ID" value="ENSGMOG00000025701.1"/>
</dbReference>
<evidence type="ECO:0000256" key="7">
    <source>
        <dbReference type="ARBA" id="ARBA00023242"/>
    </source>
</evidence>
<protein>
    <recommendedName>
        <fullName evidence="8">DDE Tnp4 domain-containing protein</fullName>
    </recommendedName>
</protein>
<keyword evidence="7" id="KW-0539">Nucleus</keyword>
<keyword evidence="6" id="KW-0378">Hydrolase</keyword>
<keyword evidence="5" id="KW-0479">Metal-binding</keyword>
<evidence type="ECO:0000256" key="3">
    <source>
        <dbReference type="ARBA" id="ARBA00006958"/>
    </source>
</evidence>
<comment type="similarity">
    <text evidence="3">Belongs to the HARBI1 family.</text>
</comment>
<dbReference type="Pfam" id="PF13359">
    <property type="entry name" value="DDE_Tnp_4"/>
    <property type="match status" value="1"/>
</dbReference>
<dbReference type="GO" id="GO:0004518">
    <property type="term" value="F:nuclease activity"/>
    <property type="evidence" value="ECO:0007669"/>
    <property type="project" value="UniProtKB-KW"/>
</dbReference>
<proteinExistence type="inferred from homology"/>
<reference evidence="9" key="2">
    <citation type="submission" date="2025-09" db="UniProtKB">
        <authorList>
            <consortium name="Ensembl"/>
        </authorList>
    </citation>
    <scope>IDENTIFICATION</scope>
</reference>
<dbReference type="PANTHER" id="PTHR22930:SF198">
    <property type="entry name" value="DDE TNP4 DOMAIN-CONTAINING PROTEIN"/>
    <property type="match status" value="1"/>
</dbReference>
<dbReference type="AlphaFoldDB" id="A0A8C5BLF3"/>
<dbReference type="GeneTree" id="ENSGT00940000164115"/>
<dbReference type="GO" id="GO:0046872">
    <property type="term" value="F:metal ion binding"/>
    <property type="evidence" value="ECO:0007669"/>
    <property type="project" value="UniProtKB-KW"/>
</dbReference>
<dbReference type="PANTHER" id="PTHR22930">
    <property type="match status" value="1"/>
</dbReference>
<evidence type="ECO:0000259" key="8">
    <source>
        <dbReference type="Pfam" id="PF13359"/>
    </source>
</evidence>
<feature type="domain" description="DDE Tnp4" evidence="8">
    <location>
        <begin position="110"/>
        <end position="267"/>
    </location>
</feature>
<evidence type="ECO:0000256" key="6">
    <source>
        <dbReference type="ARBA" id="ARBA00022801"/>
    </source>
</evidence>
<evidence type="ECO:0000256" key="1">
    <source>
        <dbReference type="ARBA" id="ARBA00001968"/>
    </source>
</evidence>
<evidence type="ECO:0000313" key="10">
    <source>
        <dbReference type="Proteomes" id="UP000694546"/>
    </source>
</evidence>
<keyword evidence="10" id="KW-1185">Reference proteome</keyword>
<evidence type="ECO:0000313" key="9">
    <source>
        <dbReference type="Ensembl" id="ENSGMOP00000047794.1"/>
    </source>
</evidence>
<accession>A0A8C5BLF3</accession>
<organism evidence="9 10">
    <name type="scientific">Gadus morhua</name>
    <name type="common">Atlantic cod</name>
    <dbReference type="NCBI Taxonomy" id="8049"/>
    <lineage>
        <taxon>Eukaryota</taxon>
        <taxon>Metazoa</taxon>
        <taxon>Chordata</taxon>
        <taxon>Craniata</taxon>
        <taxon>Vertebrata</taxon>
        <taxon>Euteleostomi</taxon>
        <taxon>Actinopterygii</taxon>
        <taxon>Neopterygii</taxon>
        <taxon>Teleostei</taxon>
        <taxon>Neoteleostei</taxon>
        <taxon>Acanthomorphata</taxon>
        <taxon>Zeiogadaria</taxon>
        <taxon>Gadariae</taxon>
        <taxon>Gadiformes</taxon>
        <taxon>Gadoidei</taxon>
        <taxon>Gadidae</taxon>
        <taxon>Gadus</taxon>
    </lineage>
</organism>
<reference evidence="9" key="1">
    <citation type="submission" date="2025-08" db="UniProtKB">
        <authorList>
            <consortium name="Ensembl"/>
        </authorList>
    </citation>
    <scope>IDENTIFICATION</scope>
</reference>
<dbReference type="GO" id="GO:0016787">
    <property type="term" value="F:hydrolase activity"/>
    <property type="evidence" value="ECO:0007669"/>
    <property type="project" value="UniProtKB-KW"/>
</dbReference>
<name>A0A8C5BLF3_GADMO</name>